<evidence type="ECO:0000313" key="3">
    <source>
        <dbReference type="Proteomes" id="UP000248817"/>
    </source>
</evidence>
<name>A0A2V5IBS1_9EURO</name>
<evidence type="ECO:0000313" key="2">
    <source>
        <dbReference type="EMBL" id="PYI33511.1"/>
    </source>
</evidence>
<protein>
    <submittedName>
        <fullName evidence="2">Uncharacterized protein</fullName>
    </submittedName>
</protein>
<dbReference type="AlphaFoldDB" id="A0A2V5IBS1"/>
<gene>
    <name evidence="2" type="ORF">BP00DRAFT_423940</name>
</gene>
<reference evidence="2 3" key="1">
    <citation type="submission" date="2018-02" db="EMBL/GenBank/DDBJ databases">
        <title>The genomes of Aspergillus section Nigri reveals drivers in fungal speciation.</title>
        <authorList>
            <consortium name="DOE Joint Genome Institute"/>
            <person name="Vesth T.C."/>
            <person name="Nybo J."/>
            <person name="Theobald S."/>
            <person name="Brandl J."/>
            <person name="Frisvad J.C."/>
            <person name="Nielsen K.F."/>
            <person name="Lyhne E.K."/>
            <person name="Kogle M.E."/>
            <person name="Kuo A."/>
            <person name="Riley R."/>
            <person name="Clum A."/>
            <person name="Nolan M."/>
            <person name="Lipzen A."/>
            <person name="Salamov A."/>
            <person name="Henrissat B."/>
            <person name="Wiebenga A."/>
            <person name="De vries R.P."/>
            <person name="Grigoriev I.V."/>
            <person name="Mortensen U.H."/>
            <person name="Andersen M.R."/>
            <person name="Baker S.E."/>
        </authorList>
    </citation>
    <scope>NUCLEOTIDE SEQUENCE [LARGE SCALE GENOMIC DNA]</scope>
    <source>
        <strain evidence="2 3">CBS 114.80</strain>
    </source>
</reference>
<accession>A0A2V5IBS1</accession>
<keyword evidence="3" id="KW-1185">Reference proteome</keyword>
<organism evidence="2 3">
    <name type="scientific">Aspergillus indologenus CBS 114.80</name>
    <dbReference type="NCBI Taxonomy" id="1450541"/>
    <lineage>
        <taxon>Eukaryota</taxon>
        <taxon>Fungi</taxon>
        <taxon>Dikarya</taxon>
        <taxon>Ascomycota</taxon>
        <taxon>Pezizomycotina</taxon>
        <taxon>Eurotiomycetes</taxon>
        <taxon>Eurotiomycetidae</taxon>
        <taxon>Eurotiales</taxon>
        <taxon>Aspergillaceae</taxon>
        <taxon>Aspergillus</taxon>
        <taxon>Aspergillus subgen. Circumdati</taxon>
    </lineage>
</organism>
<proteinExistence type="predicted"/>
<feature type="region of interest" description="Disordered" evidence="1">
    <location>
        <begin position="81"/>
        <end position="106"/>
    </location>
</feature>
<dbReference type="Proteomes" id="UP000248817">
    <property type="component" value="Unassembled WGS sequence"/>
</dbReference>
<sequence length="131" mass="14144">MGLSRSPEITKWMLPSFASSVLRSGGFHFSWSLAAMFAAGTTSSIKSSVWHQAQIATITLGATPDHATNLTQKEATLAIPIPPEHSTREPLIPNHPDPRGPSKLNPQLYRNCRAIPLASGQINPLSQIKPP</sequence>
<dbReference type="EMBL" id="KZ825483">
    <property type="protein sequence ID" value="PYI33511.1"/>
    <property type="molecule type" value="Genomic_DNA"/>
</dbReference>
<evidence type="ECO:0000256" key="1">
    <source>
        <dbReference type="SAM" id="MobiDB-lite"/>
    </source>
</evidence>